<dbReference type="GO" id="GO:0004222">
    <property type="term" value="F:metalloendopeptidase activity"/>
    <property type="evidence" value="ECO:0007669"/>
    <property type="project" value="InterPro"/>
</dbReference>
<dbReference type="OrthoDB" id="8858864at2"/>
<dbReference type="EMBL" id="QWLA01000110">
    <property type="protein sequence ID" value="RIH82330.1"/>
    <property type="molecule type" value="Genomic_DNA"/>
</dbReference>
<dbReference type="AlphaFoldDB" id="A0A399EGV1"/>
<dbReference type="InterPro" id="IPR024079">
    <property type="entry name" value="MetalloPept_cat_dom_sf"/>
</dbReference>
<feature type="domain" description="Lysine-specific metallo-endopeptidase" evidence="1">
    <location>
        <begin position="124"/>
        <end position="240"/>
    </location>
</feature>
<keyword evidence="3" id="KW-1185">Reference proteome</keyword>
<name>A0A399EGV1_9DEIN</name>
<dbReference type="Pfam" id="PF14521">
    <property type="entry name" value="Aspzincin_M35"/>
    <property type="match status" value="1"/>
</dbReference>
<evidence type="ECO:0000313" key="3">
    <source>
        <dbReference type="Proteomes" id="UP000265341"/>
    </source>
</evidence>
<dbReference type="InterPro" id="IPR029463">
    <property type="entry name" value="Lys_MEP"/>
</dbReference>
<dbReference type="Gene3D" id="3.40.390.10">
    <property type="entry name" value="Collagenase (Catalytic Domain)"/>
    <property type="match status" value="1"/>
</dbReference>
<organism evidence="2 3">
    <name type="scientific">Calidithermus roseus</name>
    <dbReference type="NCBI Taxonomy" id="1644118"/>
    <lineage>
        <taxon>Bacteria</taxon>
        <taxon>Thermotogati</taxon>
        <taxon>Deinococcota</taxon>
        <taxon>Deinococci</taxon>
        <taxon>Thermales</taxon>
        <taxon>Thermaceae</taxon>
        <taxon>Calidithermus</taxon>
    </lineage>
</organism>
<proteinExistence type="predicted"/>
<dbReference type="SMART" id="SM01351">
    <property type="entry name" value="Aspzincin_M35"/>
    <property type="match status" value="1"/>
</dbReference>
<reference evidence="2 3" key="1">
    <citation type="submission" date="2018-08" db="EMBL/GenBank/DDBJ databases">
        <title>Meiothermus roseus NBRC 110900 genome sequencing project.</title>
        <authorList>
            <person name="Da Costa M.S."/>
            <person name="Albuquerque L."/>
            <person name="Raposo P."/>
            <person name="Froufe H.J.C."/>
            <person name="Barroso C.S."/>
            <person name="Egas C."/>
        </authorList>
    </citation>
    <scope>NUCLEOTIDE SEQUENCE [LARGE SCALE GENOMIC DNA]</scope>
    <source>
        <strain evidence="2 3">NBRC 110900</strain>
    </source>
</reference>
<evidence type="ECO:0000313" key="2">
    <source>
        <dbReference type="EMBL" id="RIH82330.1"/>
    </source>
</evidence>
<accession>A0A399EGV1</accession>
<comment type="caution">
    <text evidence="2">The sequence shown here is derived from an EMBL/GenBank/DDBJ whole genome shotgun (WGS) entry which is preliminary data.</text>
</comment>
<dbReference type="Proteomes" id="UP000265341">
    <property type="component" value="Unassembled WGS sequence"/>
</dbReference>
<sequence>MREALRKPQAPRSGFHPAARDARLQRRCACGGIAGPTGECEQCRRRRLQNTRRDSAPAHSFGRVEARSPRCSVRVPSGPANSFEDCPIDWQRQANAAVELGRRWVANVLMGLSSLPSPIPAPVANLLNRHFHTTYSGDIRTMVRIFDKIYKALNAEIDFECETSCDDNVAAYVYAIWTDVHLCPIWYGQSARGKANTIVHELAHDAAGRDDKAYVWEAKYARLSVNEALDNADSYSNFAEEAFYGP</sequence>
<protein>
    <submittedName>
        <fullName evidence="2">Lysine-specific metallo-endopeptidase</fullName>
    </submittedName>
</protein>
<gene>
    <name evidence="2" type="ORF">Mrose_03406</name>
</gene>
<evidence type="ECO:0000259" key="1">
    <source>
        <dbReference type="SMART" id="SM01351"/>
    </source>
</evidence>
<dbReference type="SUPFAM" id="SSF55486">
    <property type="entry name" value="Metalloproteases ('zincins'), catalytic domain"/>
    <property type="match status" value="1"/>
</dbReference>
<dbReference type="RefSeq" id="WP_147371710.1">
    <property type="nucleotide sequence ID" value="NZ_QWLA01000110.1"/>
</dbReference>